<organism evidence="9 10">
    <name type="scientific">Adiantum capillus-veneris</name>
    <name type="common">Maidenhair fern</name>
    <dbReference type="NCBI Taxonomy" id="13818"/>
    <lineage>
        <taxon>Eukaryota</taxon>
        <taxon>Viridiplantae</taxon>
        <taxon>Streptophyta</taxon>
        <taxon>Embryophyta</taxon>
        <taxon>Tracheophyta</taxon>
        <taxon>Polypodiopsida</taxon>
        <taxon>Polypodiidae</taxon>
        <taxon>Polypodiales</taxon>
        <taxon>Pteridineae</taxon>
        <taxon>Pteridaceae</taxon>
        <taxon>Vittarioideae</taxon>
        <taxon>Adiantum</taxon>
    </lineage>
</organism>
<proteinExistence type="predicted"/>
<comment type="caution">
    <text evidence="9">The sequence shown here is derived from an EMBL/GenBank/DDBJ whole genome shotgun (WGS) entry which is preliminary data.</text>
</comment>
<keyword evidence="5 6" id="KW-0539">Nucleus</keyword>
<dbReference type="InterPro" id="IPR038933">
    <property type="entry name" value="Ovate"/>
</dbReference>
<dbReference type="AlphaFoldDB" id="A0A9D4ZSR7"/>
<evidence type="ECO:0000259" key="8">
    <source>
        <dbReference type="PROSITE" id="PS51754"/>
    </source>
</evidence>
<protein>
    <recommendedName>
        <fullName evidence="6">Transcription repressor</fullName>
    </recommendedName>
    <alternativeName>
        <fullName evidence="6">Ovate family protein</fullName>
    </alternativeName>
</protein>
<name>A0A9D4ZSR7_ADICA</name>
<dbReference type="NCBIfam" id="TIGR01568">
    <property type="entry name" value="A_thal_3678"/>
    <property type="match status" value="1"/>
</dbReference>
<evidence type="ECO:0000313" key="10">
    <source>
        <dbReference type="Proteomes" id="UP000886520"/>
    </source>
</evidence>
<keyword evidence="10" id="KW-1185">Reference proteome</keyword>
<keyword evidence="4 6" id="KW-0804">Transcription</keyword>
<dbReference type="Proteomes" id="UP000886520">
    <property type="component" value="Chromosome 1"/>
</dbReference>
<dbReference type="EMBL" id="JABFUD020000001">
    <property type="protein sequence ID" value="KAI5084142.1"/>
    <property type="molecule type" value="Genomic_DNA"/>
</dbReference>
<dbReference type="InterPro" id="IPR006458">
    <property type="entry name" value="Ovate_C"/>
</dbReference>
<evidence type="ECO:0000313" key="9">
    <source>
        <dbReference type="EMBL" id="KAI5084142.1"/>
    </source>
</evidence>
<dbReference type="PROSITE" id="PS51754">
    <property type="entry name" value="OVATE"/>
    <property type="match status" value="1"/>
</dbReference>
<evidence type="ECO:0000256" key="3">
    <source>
        <dbReference type="ARBA" id="ARBA00023015"/>
    </source>
</evidence>
<reference evidence="9" key="1">
    <citation type="submission" date="2021-01" db="EMBL/GenBank/DDBJ databases">
        <title>Adiantum capillus-veneris genome.</title>
        <authorList>
            <person name="Fang Y."/>
            <person name="Liao Q."/>
        </authorList>
    </citation>
    <scope>NUCLEOTIDE SEQUENCE</scope>
    <source>
        <strain evidence="9">H3</strain>
        <tissue evidence="9">Leaf</tissue>
    </source>
</reference>
<comment type="subcellular location">
    <subcellularLocation>
        <location evidence="1 6">Nucleus</location>
    </subcellularLocation>
</comment>
<evidence type="ECO:0000256" key="7">
    <source>
        <dbReference type="SAM" id="MobiDB-lite"/>
    </source>
</evidence>
<evidence type="ECO:0000256" key="6">
    <source>
        <dbReference type="RuleBase" id="RU367028"/>
    </source>
</evidence>
<feature type="domain" description="OVATE" evidence="8">
    <location>
        <begin position="410"/>
        <end position="471"/>
    </location>
</feature>
<dbReference type="PANTHER" id="PTHR33057:SF70">
    <property type="entry name" value="TRANSCRIPTION REPRESSOR-RELATED"/>
    <property type="match status" value="1"/>
</dbReference>
<dbReference type="Pfam" id="PF04844">
    <property type="entry name" value="Ovate"/>
    <property type="match status" value="1"/>
</dbReference>
<evidence type="ECO:0000256" key="5">
    <source>
        <dbReference type="ARBA" id="ARBA00023242"/>
    </source>
</evidence>
<sequence>MQKVKQKQLGSPLLPLSDASHQSLDDSLQPPATASFAQALSLHKAISRARASHLEAELAGFLANRKDPENIRISHTSNWNDMQSAAAETRAFTDRSQGCYVGLGLELESLPALPLMSAAIDNDTEGSTILTPDSVDSSFGSESSSVGIFECANCSLIKLGDVPTPADSNLGHDVEFTKCNENSSSGAVEINHSMFNSATHHRHDCCTVRSFDTLCSTRLETSSSLAINARSALIEQSEVLSSSASFVAHGKLTATSDMHGECNAAVGISEGTILGRILYGKWEENSALIAAENPSLMLSSKWQEERVGSCSSLNARSSENSDTRERDVCKDGEFKVCLCESERDDRVLPVNEPSINGLPEYGPEDEGNVVEFHKSKHDAYIKNGRGHRGSSFSASLPENMKGVVRDSVALVKMSQSPYEDFRQSMYEMIMEQDLEEASMDVEERLLQCYLTLNSPELHPLIKEVFSDVWSSILMNER</sequence>
<dbReference type="GO" id="GO:0045892">
    <property type="term" value="P:negative regulation of DNA-templated transcription"/>
    <property type="evidence" value="ECO:0007669"/>
    <property type="project" value="UniProtKB-UniRule"/>
</dbReference>
<accession>A0A9D4ZSR7</accession>
<gene>
    <name evidence="9" type="ORF">GOP47_0000311</name>
</gene>
<dbReference type="GO" id="GO:0005634">
    <property type="term" value="C:nucleus"/>
    <property type="evidence" value="ECO:0007669"/>
    <property type="project" value="UniProtKB-SubCell"/>
</dbReference>
<evidence type="ECO:0000256" key="1">
    <source>
        <dbReference type="ARBA" id="ARBA00004123"/>
    </source>
</evidence>
<feature type="compositionally biased region" description="Polar residues" evidence="7">
    <location>
        <begin position="19"/>
        <end position="29"/>
    </location>
</feature>
<comment type="function">
    <text evidence="6">Transcriptional repressor that regulates multiple aspects of plant growth and development.</text>
</comment>
<feature type="region of interest" description="Disordered" evidence="7">
    <location>
        <begin position="1"/>
        <end position="29"/>
    </location>
</feature>
<keyword evidence="2 6" id="KW-0678">Repressor</keyword>
<dbReference type="PANTHER" id="PTHR33057">
    <property type="entry name" value="TRANSCRIPTION REPRESSOR OFP7-RELATED"/>
    <property type="match status" value="1"/>
</dbReference>
<keyword evidence="3 6" id="KW-0805">Transcription regulation</keyword>
<evidence type="ECO:0000256" key="2">
    <source>
        <dbReference type="ARBA" id="ARBA00022491"/>
    </source>
</evidence>
<evidence type="ECO:0000256" key="4">
    <source>
        <dbReference type="ARBA" id="ARBA00023163"/>
    </source>
</evidence>
<dbReference type="OrthoDB" id="1928390at2759"/>